<reference evidence="4 5" key="2">
    <citation type="submission" date="2024-10" db="EMBL/GenBank/DDBJ databases">
        <authorList>
            <person name="Ryan C."/>
        </authorList>
    </citation>
    <scope>NUCLEOTIDE SEQUENCE [LARGE SCALE GENOMIC DNA]</scope>
</reference>
<reference evidence="5" key="1">
    <citation type="submission" date="2024-06" db="EMBL/GenBank/DDBJ databases">
        <authorList>
            <person name="Ryan C."/>
        </authorList>
    </citation>
    <scope>NUCLEOTIDE SEQUENCE [LARGE SCALE GENOMIC DNA]</scope>
</reference>
<evidence type="ECO:0000256" key="1">
    <source>
        <dbReference type="ARBA" id="ARBA00022737"/>
    </source>
</evidence>
<organism evidence="4 5">
    <name type="scientific">Urochloa decumbens</name>
    <dbReference type="NCBI Taxonomy" id="240449"/>
    <lineage>
        <taxon>Eukaryota</taxon>
        <taxon>Viridiplantae</taxon>
        <taxon>Streptophyta</taxon>
        <taxon>Embryophyta</taxon>
        <taxon>Tracheophyta</taxon>
        <taxon>Spermatophyta</taxon>
        <taxon>Magnoliopsida</taxon>
        <taxon>Liliopsida</taxon>
        <taxon>Poales</taxon>
        <taxon>Poaceae</taxon>
        <taxon>PACMAD clade</taxon>
        <taxon>Panicoideae</taxon>
        <taxon>Panicodae</taxon>
        <taxon>Paniceae</taxon>
        <taxon>Melinidinae</taxon>
        <taxon>Urochloa</taxon>
    </lineage>
</organism>
<keyword evidence="2" id="KW-0809">Transit peptide</keyword>
<protein>
    <recommendedName>
        <fullName evidence="6">Pentatricopeptide repeat-containing protein</fullName>
    </recommendedName>
</protein>
<evidence type="ECO:0000256" key="2">
    <source>
        <dbReference type="ARBA" id="ARBA00022946"/>
    </source>
</evidence>
<dbReference type="Gene3D" id="1.25.40.10">
    <property type="entry name" value="Tetratricopeptide repeat domain"/>
    <property type="match status" value="2"/>
</dbReference>
<dbReference type="AlphaFoldDB" id="A0ABC8XTU1"/>
<dbReference type="InterPro" id="IPR051222">
    <property type="entry name" value="PPR/CCM1_RNA-binding"/>
</dbReference>
<evidence type="ECO:0008006" key="6">
    <source>
        <dbReference type="Google" id="ProtNLM"/>
    </source>
</evidence>
<sequence>MSRRGGDRCLELERVIASRFRSGSLGLDAAANLFDELLPHARHASVRAFNLLLTAAASRAQGRGSSSTARHRLHVQPDGPCLPHQGISRPTNLHHHDRQLLVNTPVINRLLNGPCDAKRVGDAMDVLLRRMPEFGCKPDVLSYSMILKGFCNEKRVEEALDLLHMMADDGGGGSCPPDVVAYNTVITGFFREGQADKAYGLFLEMLDQGVLPTVVTYTTVIDGLCKARAVDRLRVSFRR</sequence>
<keyword evidence="5" id="KW-1185">Reference proteome</keyword>
<dbReference type="InterPro" id="IPR002885">
    <property type="entry name" value="PPR_rpt"/>
</dbReference>
<dbReference type="NCBIfam" id="TIGR00756">
    <property type="entry name" value="PPR"/>
    <property type="match status" value="3"/>
</dbReference>
<dbReference type="PROSITE" id="PS51375">
    <property type="entry name" value="PPR"/>
    <property type="match status" value="3"/>
</dbReference>
<accession>A0ABC8XTU1</accession>
<dbReference type="EMBL" id="OZ075125">
    <property type="protein sequence ID" value="CAL4931597.1"/>
    <property type="molecule type" value="Genomic_DNA"/>
</dbReference>
<gene>
    <name evidence="4" type="ORF">URODEC1_LOCUS27142</name>
</gene>
<feature type="repeat" description="PPR" evidence="3">
    <location>
        <begin position="139"/>
        <end position="173"/>
    </location>
</feature>
<keyword evidence="1" id="KW-0677">Repeat</keyword>
<dbReference type="InterPro" id="IPR011990">
    <property type="entry name" value="TPR-like_helical_dom_sf"/>
</dbReference>
<feature type="repeat" description="PPR" evidence="3">
    <location>
        <begin position="103"/>
        <end position="138"/>
    </location>
</feature>
<dbReference type="PANTHER" id="PTHR47942:SF48">
    <property type="entry name" value="OS05G0355200 PROTEIN"/>
    <property type="match status" value="1"/>
</dbReference>
<dbReference type="Pfam" id="PF13041">
    <property type="entry name" value="PPR_2"/>
    <property type="match status" value="1"/>
</dbReference>
<dbReference type="PANTHER" id="PTHR47942">
    <property type="entry name" value="TETRATRICOPEPTIDE REPEAT (TPR)-LIKE SUPERFAMILY PROTEIN-RELATED"/>
    <property type="match status" value="1"/>
</dbReference>
<name>A0ABC8XTU1_9POAL</name>
<dbReference type="Pfam" id="PF12854">
    <property type="entry name" value="PPR_1"/>
    <property type="match status" value="1"/>
</dbReference>
<dbReference type="Proteomes" id="UP001497457">
    <property type="component" value="Chromosome 15b"/>
</dbReference>
<evidence type="ECO:0000313" key="5">
    <source>
        <dbReference type="Proteomes" id="UP001497457"/>
    </source>
</evidence>
<feature type="repeat" description="PPR" evidence="3">
    <location>
        <begin position="178"/>
        <end position="212"/>
    </location>
</feature>
<proteinExistence type="predicted"/>
<evidence type="ECO:0000313" key="4">
    <source>
        <dbReference type="EMBL" id="CAL4931597.1"/>
    </source>
</evidence>
<evidence type="ECO:0000256" key="3">
    <source>
        <dbReference type="PROSITE-ProRule" id="PRU00708"/>
    </source>
</evidence>